<gene>
    <name evidence="2" type="ORF">HIR71_07365</name>
</gene>
<feature type="transmembrane region" description="Helical" evidence="1">
    <location>
        <begin position="20"/>
        <end position="41"/>
    </location>
</feature>
<reference evidence="2 3" key="1">
    <citation type="submission" date="2020-04" db="EMBL/GenBank/DDBJ databases">
        <title>Sequencing and Assembly of C. fimi.</title>
        <authorList>
            <person name="Ramsey A.R."/>
        </authorList>
    </citation>
    <scope>NUCLEOTIDE SEQUENCE [LARGE SCALE GENOMIC DNA]</scope>
    <source>
        <strain evidence="2 3">SB</strain>
    </source>
</reference>
<sequence>MSTRELTTTQRDDAVLTRALAVLGVSALPLTGVAAVAIGLGADVPPVLTLLLLTELAAFAVAFAVVDRRG</sequence>
<protein>
    <submittedName>
        <fullName evidence="2">Uncharacterized protein</fullName>
    </submittedName>
</protein>
<keyword evidence="3" id="KW-1185">Reference proteome</keyword>
<dbReference type="Proteomes" id="UP000562124">
    <property type="component" value="Unassembled WGS sequence"/>
</dbReference>
<organism evidence="2 3">
    <name type="scientific">Cellulomonas fimi</name>
    <dbReference type="NCBI Taxonomy" id="1708"/>
    <lineage>
        <taxon>Bacteria</taxon>
        <taxon>Bacillati</taxon>
        <taxon>Actinomycetota</taxon>
        <taxon>Actinomycetes</taxon>
        <taxon>Micrococcales</taxon>
        <taxon>Cellulomonadaceae</taxon>
        <taxon>Cellulomonas</taxon>
    </lineage>
</organism>
<keyword evidence="1" id="KW-0812">Transmembrane</keyword>
<keyword evidence="1" id="KW-0472">Membrane</keyword>
<evidence type="ECO:0000313" key="2">
    <source>
        <dbReference type="EMBL" id="NMR20042.1"/>
    </source>
</evidence>
<dbReference type="AlphaFoldDB" id="A0A7Y0QI97"/>
<feature type="transmembrane region" description="Helical" evidence="1">
    <location>
        <begin position="47"/>
        <end position="66"/>
    </location>
</feature>
<keyword evidence="1" id="KW-1133">Transmembrane helix</keyword>
<evidence type="ECO:0000313" key="3">
    <source>
        <dbReference type="Proteomes" id="UP000562124"/>
    </source>
</evidence>
<accession>A0A7Y0QI97</accession>
<dbReference type="RefSeq" id="WP_169324416.1">
    <property type="nucleotide sequence ID" value="NZ_JABCJJ010000008.1"/>
</dbReference>
<name>A0A7Y0QI97_CELFI</name>
<proteinExistence type="predicted"/>
<dbReference type="EMBL" id="JABCJJ010000008">
    <property type="protein sequence ID" value="NMR20042.1"/>
    <property type="molecule type" value="Genomic_DNA"/>
</dbReference>
<evidence type="ECO:0000256" key="1">
    <source>
        <dbReference type="SAM" id="Phobius"/>
    </source>
</evidence>
<comment type="caution">
    <text evidence="2">The sequence shown here is derived from an EMBL/GenBank/DDBJ whole genome shotgun (WGS) entry which is preliminary data.</text>
</comment>